<proteinExistence type="predicted"/>
<evidence type="ECO:0000256" key="1">
    <source>
        <dbReference type="SAM" id="MobiDB-lite"/>
    </source>
</evidence>
<name>A0A8T5V1B7_9EURY</name>
<dbReference type="Proteomes" id="UP000825933">
    <property type="component" value="Unassembled WGS sequence"/>
</dbReference>
<gene>
    <name evidence="2" type="ORF">K8N75_12385</name>
</gene>
<protein>
    <submittedName>
        <fullName evidence="2">Uncharacterized protein</fullName>
    </submittedName>
</protein>
<reference evidence="3" key="1">
    <citation type="journal article" date="2022" name="Microbiol. Resour. Announc.">
        <title>Draft Genome Sequence of a Methanogenic Archaeon from West Spitsbergen Permafrost.</title>
        <authorList>
            <person name="Trubitsyn V."/>
            <person name="Rivkina E."/>
            <person name="Shcherbakova V."/>
        </authorList>
    </citation>
    <scope>NUCLEOTIDE SEQUENCE [LARGE SCALE GENOMIC DNA]</scope>
    <source>
        <strain evidence="3">VT</strain>
    </source>
</reference>
<keyword evidence="3" id="KW-1185">Reference proteome</keyword>
<evidence type="ECO:0000313" key="2">
    <source>
        <dbReference type="EMBL" id="MBZ2166833.1"/>
    </source>
</evidence>
<organism evidence="2 3">
    <name type="scientific">Methanobacterium spitsbergense</name>
    <dbReference type="NCBI Taxonomy" id="2874285"/>
    <lineage>
        <taxon>Archaea</taxon>
        <taxon>Methanobacteriati</taxon>
        <taxon>Methanobacteriota</taxon>
        <taxon>Methanomada group</taxon>
        <taxon>Methanobacteria</taxon>
        <taxon>Methanobacteriales</taxon>
        <taxon>Methanobacteriaceae</taxon>
        <taxon>Methanobacterium</taxon>
    </lineage>
</organism>
<sequence>MKFRKSSENKIQENQKKSKDLLKKASNCKTEELENLLKLIETTTVTSKDTDNDLLMAKTMVTSRLASIRDK</sequence>
<dbReference type="RefSeq" id="WP_223792379.1">
    <property type="nucleotide sequence ID" value="NZ_JAIOUQ010000016.1"/>
</dbReference>
<dbReference type="EMBL" id="JAIOUQ010000016">
    <property type="protein sequence ID" value="MBZ2166833.1"/>
    <property type="molecule type" value="Genomic_DNA"/>
</dbReference>
<accession>A0A8T5V1B7</accession>
<comment type="caution">
    <text evidence="2">The sequence shown here is derived from an EMBL/GenBank/DDBJ whole genome shotgun (WGS) entry which is preliminary data.</text>
</comment>
<evidence type="ECO:0000313" key="3">
    <source>
        <dbReference type="Proteomes" id="UP000825933"/>
    </source>
</evidence>
<feature type="region of interest" description="Disordered" evidence="1">
    <location>
        <begin position="1"/>
        <end position="23"/>
    </location>
</feature>
<dbReference type="AlphaFoldDB" id="A0A8T5V1B7"/>